<gene>
    <name evidence="4" type="ORF">AAEY27_00410</name>
</gene>
<dbReference type="PANTHER" id="PTHR35861">
    <property type="match status" value="1"/>
</dbReference>
<dbReference type="InterPro" id="IPR035089">
    <property type="entry name" value="Phage_sheath_subtilisin"/>
</dbReference>
<feature type="domain" description="Tail sheath protein subtilisin-like" evidence="2">
    <location>
        <begin position="154"/>
        <end position="245"/>
    </location>
</feature>
<accession>A0ABZ3B7I7</accession>
<organism evidence="4 5">
    <name type="scientific">Kosakonia calanthes</name>
    <dbReference type="NCBI Taxonomy" id="3139408"/>
    <lineage>
        <taxon>Bacteria</taxon>
        <taxon>Pseudomonadati</taxon>
        <taxon>Pseudomonadota</taxon>
        <taxon>Gammaproteobacteria</taxon>
        <taxon>Enterobacterales</taxon>
        <taxon>Enterobacteriaceae</taxon>
        <taxon>Kosakonia</taxon>
    </lineage>
</organism>
<reference evidence="4 5" key="1">
    <citation type="submission" date="2024-04" db="EMBL/GenBank/DDBJ databases">
        <title>Kosakonia calanthae sp. nov., a halophilic bacterium isolated from leaves of Calanthe tiplacata.</title>
        <authorList>
            <person name="Wu P."/>
        </authorList>
    </citation>
    <scope>NUCLEOTIDE SEQUENCE [LARGE SCALE GENOMIC DNA]</scope>
    <source>
        <strain evidence="4 5">BYX6</strain>
    </source>
</reference>
<dbReference type="RefSeq" id="WP_342323006.1">
    <property type="nucleotide sequence ID" value="NZ_CP151800.1"/>
</dbReference>
<protein>
    <submittedName>
        <fullName evidence="4">Phage tail sheath C-terminal domain-containing protein</fullName>
    </submittedName>
</protein>
<dbReference type="EMBL" id="CP151800">
    <property type="protein sequence ID" value="WZV98398.1"/>
    <property type="molecule type" value="Genomic_DNA"/>
</dbReference>
<evidence type="ECO:0000313" key="5">
    <source>
        <dbReference type="Proteomes" id="UP001466893"/>
    </source>
</evidence>
<sequence length="358" mass="39669">MATTTSYPGVYLSEEAVSNFVVSSAATAVPAFAFRKYAWEPSHDGNIFVFNNWAEFLKGQHGNEGEFTYAVSIKLWFMNGGGKCYLFQKSYLDELLNKYDDITLVVAAGTETDIFNQITNFSNRSGYQVFHLLDSANSKIGPADTQSTIMTNYPVLANAAVFYPWGKSQLGNDIPPSAMAAAAIAQADSTLGVWKAPANLIINGVASLKYPVSDDLQGRFNQGKALNMFREYPGSGVILWGARTLEDSDNWRYIPVRRLFNMIETDVRRSLNKVVFETNNPPTWQRVKSALNNYLYSLWQQGALVGNSPQEAWFVEVGKGITMTEGDINQGKLIINLGLAAVRPAEFILLQFSQDIAQ</sequence>
<keyword evidence="5" id="KW-1185">Reference proteome</keyword>
<feature type="domain" description="Tail sheath protein C-terminal" evidence="3">
    <location>
        <begin position="247"/>
        <end position="352"/>
    </location>
</feature>
<evidence type="ECO:0000313" key="4">
    <source>
        <dbReference type="EMBL" id="WZV98398.1"/>
    </source>
</evidence>
<dbReference type="PANTHER" id="PTHR35861:SF1">
    <property type="entry name" value="PHAGE TAIL SHEATH PROTEIN"/>
    <property type="match status" value="1"/>
</dbReference>
<proteinExistence type="inferred from homology"/>
<dbReference type="Pfam" id="PF17482">
    <property type="entry name" value="Phage_sheath_1C"/>
    <property type="match status" value="1"/>
</dbReference>
<dbReference type="Proteomes" id="UP001466893">
    <property type="component" value="Chromosome"/>
</dbReference>
<name>A0ABZ3B7I7_9ENTR</name>
<dbReference type="Gene3D" id="3.40.50.11780">
    <property type="match status" value="1"/>
</dbReference>
<evidence type="ECO:0000259" key="3">
    <source>
        <dbReference type="Pfam" id="PF17482"/>
    </source>
</evidence>
<evidence type="ECO:0000259" key="2">
    <source>
        <dbReference type="Pfam" id="PF04984"/>
    </source>
</evidence>
<dbReference type="InterPro" id="IPR020287">
    <property type="entry name" value="Tail_sheath_C"/>
</dbReference>
<dbReference type="Pfam" id="PF04984">
    <property type="entry name" value="Phage_sheath_1"/>
    <property type="match status" value="1"/>
</dbReference>
<comment type="similarity">
    <text evidence="1">Belongs to the myoviridae tail sheath protein family.</text>
</comment>
<dbReference type="InterPro" id="IPR052042">
    <property type="entry name" value="Tail_sheath_structural"/>
</dbReference>
<evidence type="ECO:0000256" key="1">
    <source>
        <dbReference type="ARBA" id="ARBA00008005"/>
    </source>
</evidence>